<feature type="domain" description="Polysaccharide pyruvyl transferase" evidence="1">
    <location>
        <begin position="13"/>
        <end position="300"/>
    </location>
</feature>
<dbReference type="eggNOG" id="COG1143">
    <property type="taxonomic scope" value="Bacteria"/>
</dbReference>
<dbReference type="InterPro" id="IPR007345">
    <property type="entry name" value="Polysacch_pyruvyl_Trfase"/>
</dbReference>
<dbReference type="EMBL" id="CP002530">
    <property type="protein sequence ID" value="ADY37984.1"/>
    <property type="molecule type" value="Genomic_DNA"/>
</dbReference>
<dbReference type="RefSeq" id="WP_013619340.1">
    <property type="nucleotide sequence ID" value="NC_015164.1"/>
</dbReference>
<keyword evidence="3" id="KW-1185">Reference proteome</keyword>
<evidence type="ECO:0000313" key="2">
    <source>
        <dbReference type="EMBL" id="ADY37984.1"/>
    </source>
</evidence>
<dbReference type="AlphaFoldDB" id="F0R6S9"/>
<name>F0R6S9_PHOSB</name>
<dbReference type="KEGG" id="bsa:Bacsa_3459"/>
<dbReference type="HOGENOM" id="CLU_025617_1_0_10"/>
<dbReference type="Pfam" id="PF04230">
    <property type="entry name" value="PS_pyruv_trans"/>
    <property type="match status" value="1"/>
</dbReference>
<dbReference type="Proteomes" id="UP000007486">
    <property type="component" value="Chromosome"/>
</dbReference>
<dbReference type="OrthoDB" id="9799278at2"/>
<sequence length="365" mass="42959">MKIGILTYHRSHNYGALLQAIATRIFLEQMGHEVYYVDYWPKYHRRMYALINWRNIFSWHINRAYKYITQILMKTFQNRKLRINNMENFIAKYIQPHCLSCQEEFDVVVYGSDQIWRKQPGLLTYNPMYFGANKIRCKKHVSFSASMGLLPQNPKENEIIRTLVSHLNKISVREMDLKNYLSRLGFTDVSVTLDPTLLLSHKQWDKILDIEKKDSADDNYILYYNLMPNSFDIEEVRNFAKSQHCTLRVLYGVPIQQETYEEISTVAPDDFVALIRNAQFVFTSSFHGLMFSIIYNKPFWASFSKNEGRAKSILEQLGISERLLPPMSQIPRTCHLIDYLNVMERLNLLQQESIAYLGDALNNDC</sequence>
<gene>
    <name evidence="2" type="ordered locus">Bacsa_3459</name>
</gene>
<reference evidence="2 3" key="1">
    <citation type="journal article" date="2011" name="Stand. Genomic Sci.">
        <title>Complete genome sequence of Bacteroides salanitronis type strain (BL78).</title>
        <authorList>
            <person name="Gronow S."/>
            <person name="Held B."/>
            <person name="Lucas S."/>
            <person name="Lapidus A."/>
            <person name="Del Rio T.G."/>
            <person name="Nolan M."/>
            <person name="Tice H."/>
            <person name="Deshpande S."/>
            <person name="Cheng J.F."/>
            <person name="Pitluck S."/>
            <person name="Liolios K."/>
            <person name="Pagani I."/>
            <person name="Ivanova N."/>
            <person name="Mavromatis K."/>
            <person name="Pati A."/>
            <person name="Tapia R."/>
            <person name="Han C."/>
            <person name="Goodwin L."/>
            <person name="Chen A."/>
            <person name="Palaniappan K."/>
            <person name="Land M."/>
            <person name="Hauser L."/>
            <person name="Chang Y.J."/>
            <person name="Jeffries C.D."/>
            <person name="Brambilla E.M."/>
            <person name="Rohde M."/>
            <person name="Goker M."/>
            <person name="Detter J.C."/>
            <person name="Woyke T."/>
            <person name="Bristow J."/>
            <person name="Markowitz V."/>
            <person name="Hugenholtz P."/>
            <person name="Kyrpides N.C."/>
            <person name="Klenk H.P."/>
            <person name="Eisen J.A."/>
        </authorList>
    </citation>
    <scope>NUCLEOTIDE SEQUENCE [LARGE SCALE GENOMIC DNA]</scope>
    <source>
        <strain evidence="2 3">DSM 18170</strain>
    </source>
</reference>
<accession>F0R6S9</accession>
<protein>
    <recommendedName>
        <fullName evidence="1">Polysaccharide pyruvyl transferase domain-containing protein</fullName>
    </recommendedName>
</protein>
<evidence type="ECO:0000259" key="1">
    <source>
        <dbReference type="Pfam" id="PF04230"/>
    </source>
</evidence>
<evidence type="ECO:0000313" key="3">
    <source>
        <dbReference type="Proteomes" id="UP000007486"/>
    </source>
</evidence>
<proteinExistence type="predicted"/>
<dbReference type="STRING" id="667015.Bacsa_3459"/>
<organism evidence="2 3">
    <name type="scientific">Phocaeicola salanitronis (strain DSM 18170 / JCM 13657 / CCUG 60908 / BL78)</name>
    <name type="common">Bacteroides salanitronis</name>
    <dbReference type="NCBI Taxonomy" id="667015"/>
    <lineage>
        <taxon>Bacteria</taxon>
        <taxon>Pseudomonadati</taxon>
        <taxon>Bacteroidota</taxon>
        <taxon>Bacteroidia</taxon>
        <taxon>Bacteroidales</taxon>
        <taxon>Bacteroidaceae</taxon>
        <taxon>Phocaeicola</taxon>
    </lineage>
</organism>